<keyword evidence="2" id="KW-0812">Transmembrane</keyword>
<accession>A0ABW8URQ0</accession>
<evidence type="ECO:0000256" key="2">
    <source>
        <dbReference type="SAM" id="Phobius"/>
    </source>
</evidence>
<gene>
    <name evidence="3" type="ORF">ACERZ8_07935</name>
</gene>
<dbReference type="RefSeq" id="WP_407591701.1">
    <property type="nucleotide sequence ID" value="NZ_JBHDIY010000002.1"/>
</dbReference>
<evidence type="ECO:0000313" key="3">
    <source>
        <dbReference type="EMBL" id="MFL4469798.1"/>
    </source>
</evidence>
<dbReference type="EMBL" id="JBHDIY010000002">
    <property type="protein sequence ID" value="MFL4469798.1"/>
    <property type="molecule type" value="Genomic_DNA"/>
</dbReference>
<dbReference type="Proteomes" id="UP001627408">
    <property type="component" value="Unassembled WGS sequence"/>
</dbReference>
<keyword evidence="4" id="KW-1185">Reference proteome</keyword>
<reference evidence="3 4" key="1">
    <citation type="submission" date="2024-08" db="EMBL/GenBank/DDBJ databases">
        <title>Tateyamaria sp. nov., isolated from marine algae.</title>
        <authorList>
            <person name="Choi B.J."/>
            <person name="Kim J.M."/>
            <person name="Lee J.K."/>
            <person name="Choi D.G."/>
            <person name="Bayburt H."/>
            <person name="Baek J.H."/>
            <person name="Han D.M."/>
            <person name="Jeon C.O."/>
        </authorList>
    </citation>
    <scope>NUCLEOTIDE SEQUENCE [LARGE SCALE GENOMIC DNA]</scope>
    <source>
        <strain evidence="3 4">KMU-156</strain>
    </source>
</reference>
<evidence type="ECO:0000313" key="4">
    <source>
        <dbReference type="Proteomes" id="UP001627408"/>
    </source>
</evidence>
<proteinExistence type="predicted"/>
<comment type="caution">
    <text evidence="3">The sequence shown here is derived from an EMBL/GenBank/DDBJ whole genome shotgun (WGS) entry which is preliminary data.</text>
</comment>
<feature type="region of interest" description="Disordered" evidence="1">
    <location>
        <begin position="89"/>
        <end position="110"/>
    </location>
</feature>
<keyword evidence="2" id="KW-0472">Membrane</keyword>
<sequence>MNTTLIKQMDRGGEVGMFVRNTLRRALANMPADAVLASMAGEVSRGELRSARTVLGVATALADGRGVFVDPALREHTSRLDDAVQEACSDGTQGASGVSEASGVEGGGARKEVGSAGGLTFSEGMARLSIAFSIYAVFLAFLFVFRQMYHRHFLPTAKAAGGQVGTSIADLPKSMRPDA</sequence>
<protein>
    <submittedName>
        <fullName evidence="3">Uncharacterized protein</fullName>
    </submittedName>
</protein>
<keyword evidence="2" id="KW-1133">Transmembrane helix</keyword>
<organism evidence="3 4">
    <name type="scientific">Tateyamaria armeniaca</name>
    <dbReference type="NCBI Taxonomy" id="2518930"/>
    <lineage>
        <taxon>Bacteria</taxon>
        <taxon>Pseudomonadati</taxon>
        <taxon>Pseudomonadota</taxon>
        <taxon>Alphaproteobacteria</taxon>
        <taxon>Rhodobacterales</taxon>
        <taxon>Roseobacteraceae</taxon>
        <taxon>Tateyamaria</taxon>
    </lineage>
</organism>
<evidence type="ECO:0000256" key="1">
    <source>
        <dbReference type="SAM" id="MobiDB-lite"/>
    </source>
</evidence>
<feature type="transmembrane region" description="Helical" evidence="2">
    <location>
        <begin position="125"/>
        <end position="145"/>
    </location>
</feature>
<name>A0ABW8URQ0_9RHOB</name>